<evidence type="ECO:0000313" key="1">
    <source>
        <dbReference type="EMBL" id="EFH81246.1"/>
    </source>
</evidence>
<dbReference type="InParanoid" id="D6U408"/>
<proteinExistence type="predicted"/>
<protein>
    <submittedName>
        <fullName evidence="1">Uncharacterized protein</fullName>
    </submittedName>
</protein>
<evidence type="ECO:0000313" key="2">
    <source>
        <dbReference type="Proteomes" id="UP000004508"/>
    </source>
</evidence>
<sequence length="49" mass="5621">MLNAAIVAFSIPFLFCNSNFNVTSVIFNKFYINFILALPVIKSQILYFI</sequence>
<name>D6U408_KTERA</name>
<reference evidence="1 2" key="1">
    <citation type="journal article" date="2011" name="Stand. Genomic Sci.">
        <title>Non-contiguous finished genome sequence and contextual data of the filamentous soil bacterium Ktedonobacter racemifer type strain (SOSP1-21).</title>
        <authorList>
            <person name="Chang Y.J."/>
            <person name="Land M."/>
            <person name="Hauser L."/>
            <person name="Chertkov O."/>
            <person name="Del Rio T.G."/>
            <person name="Nolan M."/>
            <person name="Copeland A."/>
            <person name="Tice H."/>
            <person name="Cheng J.F."/>
            <person name="Lucas S."/>
            <person name="Han C."/>
            <person name="Goodwin L."/>
            <person name="Pitluck S."/>
            <person name="Ivanova N."/>
            <person name="Ovchinikova G."/>
            <person name="Pati A."/>
            <person name="Chen A."/>
            <person name="Palaniappan K."/>
            <person name="Mavromatis K."/>
            <person name="Liolios K."/>
            <person name="Brettin T."/>
            <person name="Fiebig A."/>
            <person name="Rohde M."/>
            <person name="Abt B."/>
            <person name="Goker M."/>
            <person name="Detter J.C."/>
            <person name="Woyke T."/>
            <person name="Bristow J."/>
            <person name="Eisen J.A."/>
            <person name="Markowitz V."/>
            <person name="Hugenholtz P."/>
            <person name="Kyrpides N.C."/>
            <person name="Klenk H.P."/>
            <person name="Lapidus A."/>
        </authorList>
    </citation>
    <scope>NUCLEOTIDE SEQUENCE [LARGE SCALE GENOMIC DNA]</scope>
    <source>
        <strain evidence="2">DSM 44963</strain>
    </source>
</reference>
<comment type="caution">
    <text evidence="1">The sequence shown here is derived from an EMBL/GenBank/DDBJ whole genome shotgun (WGS) entry which is preliminary data.</text>
</comment>
<organism evidence="1 2">
    <name type="scientific">Ktedonobacter racemifer DSM 44963</name>
    <dbReference type="NCBI Taxonomy" id="485913"/>
    <lineage>
        <taxon>Bacteria</taxon>
        <taxon>Bacillati</taxon>
        <taxon>Chloroflexota</taxon>
        <taxon>Ktedonobacteria</taxon>
        <taxon>Ktedonobacterales</taxon>
        <taxon>Ktedonobacteraceae</taxon>
        <taxon>Ktedonobacter</taxon>
    </lineage>
</organism>
<dbReference type="EMBL" id="ADVG01000004">
    <property type="protein sequence ID" value="EFH81246.1"/>
    <property type="molecule type" value="Genomic_DNA"/>
</dbReference>
<accession>D6U408</accession>
<keyword evidence="2" id="KW-1185">Reference proteome</keyword>
<dbReference type="AlphaFoldDB" id="D6U408"/>
<dbReference type="Proteomes" id="UP000004508">
    <property type="component" value="Unassembled WGS sequence"/>
</dbReference>
<dbReference type="STRING" id="485913.Krac_1952"/>
<gene>
    <name evidence="1" type="ORF">Krac_1952</name>
</gene>